<reference evidence="4 5" key="2">
    <citation type="submission" date="2016-08" db="EMBL/GenBank/DDBJ databases">
        <title>Pervasive Adenine N6-methylation of Active Genes in Fungi.</title>
        <authorList>
            <consortium name="DOE Joint Genome Institute"/>
            <person name="Mondo S.J."/>
            <person name="Dannebaum R.O."/>
            <person name="Kuo R.C."/>
            <person name="Labutti K."/>
            <person name="Haridas S."/>
            <person name="Kuo A."/>
            <person name="Salamov A."/>
            <person name="Ahrendt S.R."/>
            <person name="Lipzen A."/>
            <person name="Sullivan W."/>
            <person name="Andreopoulos W.B."/>
            <person name="Clum A."/>
            <person name="Lindquist E."/>
            <person name="Daum C."/>
            <person name="Ramamoorthy G.K."/>
            <person name="Gryganskyi A."/>
            <person name="Culley D."/>
            <person name="Magnuson J.K."/>
            <person name="James T.Y."/>
            <person name="O'Malley M.A."/>
            <person name="Stajich J.E."/>
            <person name="Spatafora J.W."/>
            <person name="Visel A."/>
            <person name="Grigoriev I.V."/>
        </authorList>
    </citation>
    <scope>NUCLEOTIDE SEQUENCE [LARGE SCALE GENOMIC DNA]</scope>
    <source>
        <strain evidence="4 5">S4</strain>
    </source>
</reference>
<reference evidence="4 5" key="1">
    <citation type="submission" date="2016-08" db="EMBL/GenBank/DDBJ databases">
        <title>A Parts List for Fungal Cellulosomes Revealed by Comparative Genomics.</title>
        <authorList>
            <consortium name="DOE Joint Genome Institute"/>
            <person name="Haitjema C.H."/>
            <person name="Gilmore S.P."/>
            <person name="Henske J.K."/>
            <person name="Solomon K.V."/>
            <person name="De Groot R."/>
            <person name="Kuo A."/>
            <person name="Mondo S.J."/>
            <person name="Salamov A.A."/>
            <person name="Labutti K."/>
            <person name="Zhao Z."/>
            <person name="Chiniquy J."/>
            <person name="Barry K."/>
            <person name="Brewer H.M."/>
            <person name="Purvine S.O."/>
            <person name="Wright A.T."/>
            <person name="Boxma B."/>
            <person name="Van Alen T."/>
            <person name="Hackstein J.H."/>
            <person name="Baker S.E."/>
            <person name="Grigoriev I.V."/>
            <person name="O'Malley M.A."/>
        </authorList>
    </citation>
    <scope>NUCLEOTIDE SEQUENCE [LARGE SCALE GENOMIC DNA]</scope>
    <source>
        <strain evidence="4 5">S4</strain>
    </source>
</reference>
<protein>
    <submittedName>
        <fullName evidence="4">Uncharacterized protein</fullName>
    </submittedName>
</protein>
<sequence>MRILKVLSFIVLIASSYGAAIKEDTKVPEASTPAPQGSASPQMTDEEYMEKESQLKLKLIGGPVKCEYNEKDEDIKYDINSDNVIDCKGNTCTVKGKGGVTATQGLVTITNSGNYIVQGDLQGQILVNANEKDYIHLILNNANIVSNQGPAINGVQANKISLTLVGDNSLVDSLNYSTGEKDPDACLFTKTDFSINGDGKLDITGNFGNAIHCTKDLKFVNGNINILSAKEKGIQAKNSVCVKDANLNINSTNSAIKVTRQDKPEKGYVTFDNGNVTITTENDAIHAETHFTLNGGYVDIKKCLEGVEAQMIDILGGELHINAIDDGINASKVQKKSEKLHPPMPAPGDMDPNSPPPPPPEFPYERDGNIYINIVGGKTFITVHNPDGENDGIDSNGLVYTGGDAELYVDIFNGELFGPIGAVDAAGDNSIVPGATFVAITGDMDESIFMRPPPGGNDGSNDDKKEGEGKGEGKGNDDNNKKPTDNEKEAEDKNKPASPKSKREGGKQTEQTKFYQPYIKTNFTLQDVGSNLLIKNQKGETIIDYTPGNSFSHIAVSTPKIIAGETYIVNAGNVTQNIVAEKGEDNPPKSPATFLSGSIMNSFNFITTLLSIIFVTMIYL</sequence>
<feature type="chain" id="PRO_5013322270" evidence="3">
    <location>
        <begin position="19"/>
        <end position="620"/>
    </location>
</feature>
<keyword evidence="2" id="KW-0812">Transmembrane</keyword>
<keyword evidence="3" id="KW-0732">Signal</keyword>
<feature type="signal peptide" evidence="3">
    <location>
        <begin position="1"/>
        <end position="18"/>
    </location>
</feature>
<feature type="region of interest" description="Disordered" evidence="1">
    <location>
        <begin position="446"/>
        <end position="513"/>
    </location>
</feature>
<dbReference type="EMBL" id="MCFG01000216">
    <property type="protein sequence ID" value="ORX78275.1"/>
    <property type="molecule type" value="Genomic_DNA"/>
</dbReference>
<keyword evidence="2" id="KW-0472">Membrane</keyword>
<feature type="transmembrane region" description="Helical" evidence="2">
    <location>
        <begin position="599"/>
        <end position="619"/>
    </location>
</feature>
<feature type="compositionally biased region" description="Basic and acidic residues" evidence="1">
    <location>
        <begin position="461"/>
        <end position="507"/>
    </location>
</feature>
<dbReference type="OrthoDB" id="2140054at2759"/>
<evidence type="ECO:0000256" key="3">
    <source>
        <dbReference type="SAM" id="SignalP"/>
    </source>
</evidence>
<proteinExistence type="predicted"/>
<gene>
    <name evidence="4" type="ORF">BCR32DRAFT_270163</name>
</gene>
<evidence type="ECO:0000256" key="1">
    <source>
        <dbReference type="SAM" id="MobiDB-lite"/>
    </source>
</evidence>
<evidence type="ECO:0000313" key="5">
    <source>
        <dbReference type="Proteomes" id="UP000193944"/>
    </source>
</evidence>
<accession>A0A1Y1WY14</accession>
<dbReference type="Proteomes" id="UP000193944">
    <property type="component" value="Unassembled WGS sequence"/>
</dbReference>
<organism evidence="4 5">
    <name type="scientific">Anaeromyces robustus</name>
    <dbReference type="NCBI Taxonomy" id="1754192"/>
    <lineage>
        <taxon>Eukaryota</taxon>
        <taxon>Fungi</taxon>
        <taxon>Fungi incertae sedis</taxon>
        <taxon>Chytridiomycota</taxon>
        <taxon>Chytridiomycota incertae sedis</taxon>
        <taxon>Neocallimastigomycetes</taxon>
        <taxon>Neocallimastigales</taxon>
        <taxon>Neocallimastigaceae</taxon>
        <taxon>Anaeromyces</taxon>
    </lineage>
</organism>
<feature type="region of interest" description="Disordered" evidence="1">
    <location>
        <begin position="333"/>
        <end position="361"/>
    </location>
</feature>
<name>A0A1Y1WY14_9FUNG</name>
<dbReference type="Pfam" id="PF14262">
    <property type="entry name" value="Cthe_2159"/>
    <property type="match status" value="1"/>
</dbReference>
<comment type="caution">
    <text evidence="4">The sequence shown here is derived from an EMBL/GenBank/DDBJ whole genome shotgun (WGS) entry which is preliminary data.</text>
</comment>
<dbReference type="InterPro" id="IPR025584">
    <property type="entry name" value="Cthe_2159"/>
</dbReference>
<keyword evidence="5" id="KW-1185">Reference proteome</keyword>
<dbReference type="AlphaFoldDB" id="A0A1Y1WY14"/>
<evidence type="ECO:0000256" key="2">
    <source>
        <dbReference type="SAM" id="Phobius"/>
    </source>
</evidence>
<evidence type="ECO:0000313" key="4">
    <source>
        <dbReference type="EMBL" id="ORX78275.1"/>
    </source>
</evidence>
<keyword evidence="2" id="KW-1133">Transmembrane helix</keyword>